<sequence>MSTESKMSKEVYDAVLLTAGAVGISIASKKILKEPLGAGYLFKMFDKNGYAEEAKATTTTRTTILRRRLHTIGLASMNGIKLRDPPEDIRTQKIVNVLEDRLYGKETVEGKCYGNYGVVTKVHGIKKLSGGGIQAEDIRAAAYFTVHFTCTLCRLEEGAIVERKVRRINGRIIVIKNGPVTILATTDKCMTAGEDCKVKVLSVTLIGGEPTITTTGKIIN</sequence>
<keyword evidence="4" id="KW-1185">Reference proteome</keyword>
<accession>A0A7D9DE53</accession>
<dbReference type="Proteomes" id="UP001152795">
    <property type="component" value="Unassembled WGS sequence"/>
</dbReference>
<dbReference type="EMBL" id="CACRXK020000529">
    <property type="protein sequence ID" value="CAB3982669.1"/>
    <property type="molecule type" value="Genomic_DNA"/>
</dbReference>
<dbReference type="GO" id="GO:0000428">
    <property type="term" value="C:DNA-directed RNA polymerase complex"/>
    <property type="evidence" value="ECO:0007669"/>
    <property type="project" value="UniProtKB-KW"/>
</dbReference>
<gene>
    <name evidence="3" type="ORF">PACLA_8A059986</name>
</gene>
<dbReference type="InterPro" id="IPR036898">
    <property type="entry name" value="RNA_pol_Rpb7-like_N_sf"/>
</dbReference>
<proteinExistence type="predicted"/>
<dbReference type="AlphaFoldDB" id="A0A7D9DE53"/>
<organism evidence="3 4">
    <name type="scientific">Paramuricea clavata</name>
    <name type="common">Red gorgonian</name>
    <name type="synonym">Violescent sea-whip</name>
    <dbReference type="NCBI Taxonomy" id="317549"/>
    <lineage>
        <taxon>Eukaryota</taxon>
        <taxon>Metazoa</taxon>
        <taxon>Cnidaria</taxon>
        <taxon>Anthozoa</taxon>
        <taxon>Octocorallia</taxon>
        <taxon>Malacalcyonacea</taxon>
        <taxon>Plexauridae</taxon>
        <taxon>Paramuricea</taxon>
    </lineage>
</organism>
<protein>
    <submittedName>
        <fullName evidence="3">DNA-directed RNA polymerase subunit Rpb7</fullName>
    </submittedName>
</protein>
<dbReference type="Gene3D" id="3.30.1490.120">
    <property type="entry name" value="RNA polymerase Rpb7-like, N-terminal domain"/>
    <property type="match status" value="1"/>
</dbReference>
<reference evidence="3" key="1">
    <citation type="submission" date="2020-04" db="EMBL/GenBank/DDBJ databases">
        <authorList>
            <person name="Alioto T."/>
            <person name="Alioto T."/>
            <person name="Gomez Garrido J."/>
        </authorList>
    </citation>
    <scope>NUCLEOTIDE SEQUENCE</scope>
    <source>
        <strain evidence="3">A484AB</strain>
    </source>
</reference>
<keyword evidence="1 3" id="KW-0240">DNA-directed RNA polymerase</keyword>
<evidence type="ECO:0000256" key="1">
    <source>
        <dbReference type="ARBA" id="ARBA00022478"/>
    </source>
</evidence>
<comment type="caution">
    <text evidence="3">The sequence shown here is derived from an EMBL/GenBank/DDBJ whole genome shotgun (WGS) entry which is preliminary data.</text>
</comment>
<evidence type="ECO:0000256" key="2">
    <source>
        <dbReference type="ARBA" id="ARBA00023163"/>
    </source>
</evidence>
<evidence type="ECO:0000313" key="4">
    <source>
        <dbReference type="Proteomes" id="UP001152795"/>
    </source>
</evidence>
<keyword evidence="2" id="KW-0804">Transcription</keyword>
<name>A0A7D9DE53_PARCT</name>
<evidence type="ECO:0000313" key="3">
    <source>
        <dbReference type="EMBL" id="CAB3982669.1"/>
    </source>
</evidence>